<dbReference type="EnsemblPlants" id="KRH14637">
    <property type="protein sequence ID" value="KRH14637"/>
    <property type="gene ID" value="GLYMA_14G038700"/>
</dbReference>
<dbReference type="InParanoid" id="A0A0R0G8U3"/>
<proteinExistence type="predicted"/>
<dbReference type="STRING" id="3847.A0A0R0G8U3"/>
<dbReference type="GO" id="GO:0005886">
    <property type="term" value="C:plasma membrane"/>
    <property type="evidence" value="ECO:0007669"/>
    <property type="project" value="UniProtKB-SubCell"/>
</dbReference>
<dbReference type="GO" id="GO:0016020">
    <property type="term" value="C:membrane"/>
    <property type="evidence" value="ECO:0000318"/>
    <property type="project" value="GO_Central"/>
</dbReference>
<organism evidence="3">
    <name type="scientific">Glycine max</name>
    <name type="common">Soybean</name>
    <name type="synonym">Glycine hispida</name>
    <dbReference type="NCBI Taxonomy" id="3847"/>
    <lineage>
        <taxon>Eukaryota</taxon>
        <taxon>Viridiplantae</taxon>
        <taxon>Streptophyta</taxon>
        <taxon>Embryophyta</taxon>
        <taxon>Tracheophyta</taxon>
        <taxon>Spermatophyta</taxon>
        <taxon>Magnoliopsida</taxon>
        <taxon>eudicotyledons</taxon>
        <taxon>Gunneridae</taxon>
        <taxon>Pentapetalae</taxon>
        <taxon>rosids</taxon>
        <taxon>fabids</taxon>
        <taxon>Fabales</taxon>
        <taxon>Fabaceae</taxon>
        <taxon>Papilionoideae</taxon>
        <taxon>50 kb inversion clade</taxon>
        <taxon>NPAAA clade</taxon>
        <taxon>indigoferoid/millettioid clade</taxon>
        <taxon>Phaseoleae</taxon>
        <taxon>Glycine</taxon>
        <taxon>Glycine subgen. Soja</taxon>
    </lineage>
</organism>
<evidence type="ECO:0008006" key="6">
    <source>
        <dbReference type="Google" id="ProtNLM"/>
    </source>
</evidence>
<dbReference type="Gene3D" id="1.25.40.20">
    <property type="entry name" value="Ankyrin repeat-containing domain"/>
    <property type="match status" value="2"/>
</dbReference>
<dbReference type="SUPFAM" id="SSF48403">
    <property type="entry name" value="Ankyrin repeat"/>
    <property type="match status" value="1"/>
</dbReference>
<evidence type="ECO:0000313" key="4">
    <source>
        <dbReference type="EnsemblPlants" id="KRH14637"/>
    </source>
</evidence>
<keyword evidence="2" id="KW-0812">Transmembrane</keyword>
<dbReference type="EMBL" id="CM000847">
    <property type="protein sequence ID" value="KRH14637.1"/>
    <property type="molecule type" value="Genomic_DNA"/>
</dbReference>
<evidence type="ECO:0000313" key="3">
    <source>
        <dbReference type="EMBL" id="KRH14637.1"/>
    </source>
</evidence>
<reference evidence="3" key="3">
    <citation type="submission" date="2018-07" db="EMBL/GenBank/DDBJ databases">
        <title>WGS assembly of Glycine max.</title>
        <authorList>
            <person name="Schmutz J."/>
            <person name="Cannon S."/>
            <person name="Schlueter J."/>
            <person name="Ma J."/>
            <person name="Mitros T."/>
            <person name="Nelson W."/>
            <person name="Hyten D."/>
            <person name="Song Q."/>
            <person name="Thelen J."/>
            <person name="Cheng J."/>
            <person name="Xu D."/>
            <person name="Hellsten U."/>
            <person name="May G."/>
            <person name="Yu Y."/>
            <person name="Sakurai T."/>
            <person name="Umezawa T."/>
            <person name="Bhattacharyya M."/>
            <person name="Sandhu D."/>
            <person name="Valliyodan B."/>
            <person name="Lindquist E."/>
            <person name="Peto M."/>
            <person name="Grant D."/>
            <person name="Shu S."/>
            <person name="Goodstein D."/>
            <person name="Barry K."/>
            <person name="Futrell-Griggs M."/>
            <person name="Abernathy B."/>
            <person name="Du J."/>
            <person name="Tian Z."/>
            <person name="Zhu L."/>
            <person name="Gill N."/>
            <person name="Joshi T."/>
            <person name="Libault M."/>
            <person name="Sethuraman A."/>
            <person name="Zhang X."/>
            <person name="Shinozaki K."/>
            <person name="Nguyen H."/>
            <person name="Wing R."/>
            <person name="Cregan P."/>
            <person name="Specht J."/>
            <person name="Grimwood J."/>
            <person name="Rokhsar D."/>
            <person name="Stacey G."/>
            <person name="Shoemaker R."/>
            <person name="Jackson S."/>
        </authorList>
    </citation>
    <scope>NUCLEOTIDE SEQUENCE</scope>
    <source>
        <tissue evidence="3">Callus</tissue>
    </source>
</reference>
<reference evidence="3 4" key="1">
    <citation type="journal article" date="2010" name="Nature">
        <title>Genome sequence of the palaeopolyploid soybean.</title>
        <authorList>
            <person name="Schmutz J."/>
            <person name="Cannon S.B."/>
            <person name="Schlueter J."/>
            <person name="Ma J."/>
            <person name="Mitros T."/>
            <person name="Nelson W."/>
            <person name="Hyten D.L."/>
            <person name="Song Q."/>
            <person name="Thelen J.J."/>
            <person name="Cheng J."/>
            <person name="Xu D."/>
            <person name="Hellsten U."/>
            <person name="May G.D."/>
            <person name="Yu Y."/>
            <person name="Sakurai T."/>
            <person name="Umezawa T."/>
            <person name="Bhattacharyya M.K."/>
            <person name="Sandhu D."/>
            <person name="Valliyodan B."/>
            <person name="Lindquist E."/>
            <person name="Peto M."/>
            <person name="Grant D."/>
            <person name="Shu S."/>
            <person name="Goodstein D."/>
            <person name="Barry K."/>
            <person name="Futrell-Griggs M."/>
            <person name="Abernathy B."/>
            <person name="Du J."/>
            <person name="Tian Z."/>
            <person name="Zhu L."/>
            <person name="Gill N."/>
            <person name="Joshi T."/>
            <person name="Libault M."/>
            <person name="Sethuraman A."/>
            <person name="Zhang X.-C."/>
            <person name="Shinozaki K."/>
            <person name="Nguyen H.T."/>
            <person name="Wing R.A."/>
            <person name="Cregan P."/>
            <person name="Specht J."/>
            <person name="Grimwood J."/>
            <person name="Rokhsar D."/>
            <person name="Stacey G."/>
            <person name="Shoemaker R.C."/>
            <person name="Jackson S.A."/>
        </authorList>
    </citation>
    <scope>NUCLEOTIDE SEQUENCE</scope>
    <source>
        <strain evidence="4">cv. Williams 82</strain>
        <tissue evidence="3">Callus</tissue>
    </source>
</reference>
<dbReference type="Proteomes" id="UP000008827">
    <property type="component" value="Chromosome 14"/>
</dbReference>
<keyword evidence="5" id="KW-1185">Reference proteome</keyword>
<keyword evidence="2" id="KW-0472">Membrane</keyword>
<name>A0A0R0G8U3_SOYBN</name>
<dbReference type="Pfam" id="PF12796">
    <property type="entry name" value="Ank_2"/>
    <property type="match status" value="1"/>
</dbReference>
<evidence type="ECO:0000256" key="1">
    <source>
        <dbReference type="ARBA" id="ARBA00004413"/>
    </source>
</evidence>
<feature type="transmembrane region" description="Helical" evidence="2">
    <location>
        <begin position="436"/>
        <end position="459"/>
    </location>
</feature>
<dbReference type="OMA" id="FLECTEI"/>
<gene>
    <name evidence="3" type="ORF">GLYMA_14G038700</name>
</gene>
<dbReference type="SMART" id="SM00248">
    <property type="entry name" value="ANK"/>
    <property type="match status" value="3"/>
</dbReference>
<dbReference type="InterPro" id="IPR036770">
    <property type="entry name" value="Ankyrin_rpt-contain_sf"/>
</dbReference>
<dbReference type="Gramene" id="KRH14637">
    <property type="protein sequence ID" value="KRH14637"/>
    <property type="gene ID" value="GLYMA_14G038700"/>
</dbReference>
<feature type="transmembrane region" description="Helical" evidence="2">
    <location>
        <begin position="409"/>
        <end position="430"/>
    </location>
</feature>
<dbReference type="InterPro" id="IPR002110">
    <property type="entry name" value="Ankyrin_rpt"/>
</dbReference>
<keyword evidence="2" id="KW-1133">Transmembrane helix</keyword>
<sequence length="498" mass="57126">MSSSLKEDLTRYIRWDDHEGLELKSIIDKCADIVRIPLNDRGDTALHEAVSERSDETVKELVKRMRPEDMLIPNLDGMLPVHLAVLYGRNQIVKILSSQEVLDKMKLEDIKRLFLMTIRVDMFDLGMQLFEKHPTTLVIARNKEHLTALHMLAQKPPKRLDMGDNKESKAGQLLKKLWTQVNQLEHNTIMDLITRPPLVLFDAIKSGNAEAVKILIDKNCELVTIKDPKNGRNLLHLVVLFRQKRIFISMLWGLEEHIVRAVEVDNEGNNILHLAAHLPVEFEELSSFRASIQMQRELEWFKLVEWRVPGELRRMRNNMGKRPIDVFYEEHKKLSEEIKDAAKGIAESGMLVAALVATVAFAAALSNVPVALFTSSASILSFLSNFTSSRFAQSEFVISQHPSLTFGRALLFISVFAMIVSFTAASFLIFDHKSKWVAYLVASMAVFPILLFILFQVNFLDDFLWSRYYRLSEVYTDRSFTSLIFTRLILPMLVRVLV</sequence>
<dbReference type="PANTHER" id="PTHR24177">
    <property type="entry name" value="CASKIN"/>
    <property type="match status" value="1"/>
</dbReference>
<accession>A0A0R0G8U3</accession>
<comment type="subcellular location">
    <subcellularLocation>
        <location evidence="1">Cell membrane</location>
        <topology evidence="1">Peripheral membrane protein</topology>
        <orientation evidence="1">Cytoplasmic side</orientation>
    </subcellularLocation>
</comment>
<evidence type="ECO:0000313" key="5">
    <source>
        <dbReference type="Proteomes" id="UP000008827"/>
    </source>
</evidence>
<dbReference type="PANTHER" id="PTHR24177:SF446">
    <property type="entry name" value="ANKYRIN REPEAT-CONTAINING PROTEIN NPR4-LIKE"/>
    <property type="match status" value="1"/>
</dbReference>
<protein>
    <recommendedName>
        <fullName evidence="6">PGG domain-containing protein</fullName>
    </recommendedName>
</protein>
<dbReference type="AlphaFoldDB" id="A0A0R0G8U3"/>
<evidence type="ECO:0000256" key="2">
    <source>
        <dbReference type="SAM" id="Phobius"/>
    </source>
</evidence>
<feature type="transmembrane region" description="Helical" evidence="2">
    <location>
        <begin position="344"/>
        <end position="364"/>
    </location>
</feature>
<reference evidence="4" key="2">
    <citation type="submission" date="2018-02" db="UniProtKB">
        <authorList>
            <consortium name="EnsemblPlants"/>
        </authorList>
    </citation>
    <scope>IDENTIFICATION</scope>
    <source>
        <strain evidence="4">Williams 82</strain>
    </source>
</reference>
<dbReference type="SMR" id="A0A0R0G8U3"/>